<dbReference type="Pfam" id="PF25049">
    <property type="entry name" value="OB_HELZ2"/>
    <property type="match status" value="1"/>
</dbReference>
<dbReference type="GO" id="GO:0016787">
    <property type="term" value="F:hydrolase activity"/>
    <property type="evidence" value="ECO:0007669"/>
    <property type="project" value="UniProtKB-KW"/>
</dbReference>
<dbReference type="Gene3D" id="3.40.50.300">
    <property type="entry name" value="P-loop containing nucleotide triphosphate hydrolases"/>
    <property type="match status" value="5"/>
</dbReference>
<keyword evidence="2" id="KW-0547">Nucleotide-binding</keyword>
<dbReference type="SUPFAM" id="SSF50249">
    <property type="entry name" value="Nucleic acid-binding proteins"/>
    <property type="match status" value="2"/>
</dbReference>
<keyword evidence="4" id="KW-0347">Helicase</keyword>
<keyword evidence="5" id="KW-0067">ATP-binding</keyword>
<dbReference type="GO" id="GO:0005524">
    <property type="term" value="F:ATP binding"/>
    <property type="evidence" value="ECO:0007669"/>
    <property type="project" value="UniProtKB-KW"/>
</dbReference>
<dbReference type="Proteomes" id="UP001152803">
    <property type="component" value="Unassembled WGS sequence"/>
</dbReference>
<dbReference type="Pfam" id="PF13086">
    <property type="entry name" value="AAA_11"/>
    <property type="match status" value="2"/>
</dbReference>
<proteinExistence type="inferred from homology"/>
<dbReference type="GO" id="GO:0043139">
    <property type="term" value="F:5'-3' DNA helicase activity"/>
    <property type="evidence" value="ECO:0007669"/>
    <property type="project" value="TreeGrafter"/>
</dbReference>
<comment type="caution">
    <text evidence="9">The sequence shown here is derived from an EMBL/GenBank/DDBJ whole genome shotgun (WGS) entry which is preliminary data.</text>
</comment>
<dbReference type="OrthoDB" id="2285229at2759"/>
<comment type="similarity">
    <text evidence="1">Belongs to the DNA2/NAM7 helicase family.</text>
</comment>
<dbReference type="SUPFAM" id="SSF52540">
    <property type="entry name" value="P-loop containing nucleoside triphosphate hydrolases"/>
    <property type="match status" value="2"/>
</dbReference>
<evidence type="ECO:0000256" key="3">
    <source>
        <dbReference type="ARBA" id="ARBA00022801"/>
    </source>
</evidence>
<dbReference type="Pfam" id="PF00773">
    <property type="entry name" value="RNB"/>
    <property type="match status" value="1"/>
</dbReference>
<evidence type="ECO:0000313" key="9">
    <source>
        <dbReference type="EMBL" id="KAJ8259051.1"/>
    </source>
</evidence>
<evidence type="ECO:0000256" key="5">
    <source>
        <dbReference type="ARBA" id="ARBA00022840"/>
    </source>
</evidence>
<dbReference type="InterPro" id="IPR041677">
    <property type="entry name" value="DNA2/NAM7_AAA_11"/>
</dbReference>
<feature type="domain" description="AAA+ ATPase" evidence="7">
    <location>
        <begin position="2134"/>
        <end position="2377"/>
    </location>
</feature>
<feature type="region of interest" description="Disordered" evidence="6">
    <location>
        <begin position="1072"/>
        <end position="1092"/>
    </location>
</feature>
<dbReference type="InterPro" id="IPR050534">
    <property type="entry name" value="Coronavir_polyprotein_1ab"/>
</dbReference>
<dbReference type="Pfam" id="PF13087">
    <property type="entry name" value="AAA_12"/>
    <property type="match status" value="2"/>
</dbReference>
<evidence type="ECO:0000256" key="2">
    <source>
        <dbReference type="ARBA" id="ARBA00022741"/>
    </source>
</evidence>
<sequence length="2614" mass="296418">MDCSALKSLVADTSKAATRKSETTQKILSEFGGEFCELCEACFHGSPQMISAKRWNNTCVSEAAHAWKPVLVHYLADGQRKKVYNEIRQPPPNVMDNLQCCSHVVQGSPCWHGHAGCRLAHSEVEMFVWKEEAAGRWDRKELLLLSQRRQFPVMPGHVPEASPSNQVEIYCKACLLTSTSKKSFIKHCASLEHARMISEDNTVDWKHRPPPISRKQEFLLCDRPETCEYGDRCVGAHSVEELQEWHMRSTEAQQIQHTVQAQGLGSYRNLLLQEYRSSSNVVHIMSEQVDDVAITHDEDLSVECEATDRELKWIFQIKTERLLAHVALLKQDPGATFTLGKISPEGPCTYSTGNKFCTSDMSYDIPVSFQPLHPGLYEQWVVFDFDMRPVLLQKVEVRVGKQSSICPLWIKEAISPPIQSLERWHQGNRVIIPCLNKTEQEEKLLKEYKPPQINLQFNPRSEGNIPITILNYRERMHHFLYGEELAQENIVSRLSVKVNVSVSDQVYEPQFGMKIAPRGELFASVPVSFVLTPDTPEGFILKRAVRSALVAVSLSVENQRQKIYEADIIPDASSEKRMYLKLSKRCCTELGLLNNSTGEMEVQFQLNRLQFCMMHKAIDHLPDVGWVLPDLKKSCVPMHVGEYPRLNAKQQAAIAFILGDPDLTKTVAPLLIYGPFGTGKTFTLATAAKELVRQPGTKVLICTFTNRSTLDSHRVVITTVVMAGDLYNLNLPAGYFTHILIDEASQMLECEALMPLGLSGEGTRIVLAGDHMQMGPKLFSVDEDQRSNHTLLSRLFHHYHEEKNSVAMKSRIVFNENYRSTEEIVDFVSSHFYGKSGAIKACGNVHTHPQFHSLRFHHIHGKCNLDTTTMSWFNLEEVACVVDTVQKLFEGWPSQWGNREQRMICVLSEGTQVVLIRKELRKRNLGRVTVENANNVQGKQFRGIVMSTVHTRESLQSSHTSCLEFFSDPRVVNTVMTRAQSQVIVVGDAAALCSFGKCSRIWKSYIVQCIRKNSAEPQHLTEDYIEHEMEEISRFTRAESNTVCDIELVTTGANGYVDEKLQQLIEDYSSISEANEADQSDGEDRPSFSEEKRACYSNVDKDSLLELAKMHPEVYKHGELVMEASNAAYVMPFNNPTAHIRIKGRRNLGMSFSGDEVIVGKSMEVNGLDTWKVLGVTKNAESSRSFVCTFEGDDNRTQKYVSKYVSKVMVPLDKSVTKIRILVDKKHRNVIPIFKYDNGNWKIEQYKRLNEESKWKHVYVVHVVCWKEHCQLPLGNVTEVLPLGTSLDEGLKILDQEFNLSQSSPDYLLSEACAFTPLDEGSRVDLRNVTTFTVDPEDAKDLDDAISVEKFGDHYKIGVHIADVASFVVKDSPLDKHARKLGATYYHPKTAKKEPKHMFPKLHVKQWSLLERHDRRAVSLLVTVDKAHTIIDSRFVLSKIKSDGQLLYNEAEDIISEYSGNGLHFDTLNGCVAVAYEFSRVHRKARLQGDWLYKQPDDGISIGRRKSHQMIEELMIMFNNSAAEFLISRTETDNCTPLRCQIHPDPMCVETLKEKYEDVVSLSMHLTYHIGSVEQLSGASSFRVLASLWRELQSAAKRGDVAKVEDLIMTDDIHPQLLPATSEFRGLLDKAYIIRANSAPEAKVGHYSLQLDSYTKASSPIRSYLDLILQRLLHATISYTQVPYSSQEIDILCNNVAQTSKKANAYQKKAETFSHAVNLKKQNSQKLAFVTVVDPEGDHFRLSFPFDKGTLPDYMPVLYRDLQLADQPRYDKDNRHMKLTWRRRVYSINTTKTYVELKRLHQNNPCTDVPHKAWQGIVEALKMDNWKTAMSIILSTNTNAAAPENDDNTVETEHYIDLTLKLKPGDTLLIQMTTEVQQGLLMPAIQLLNINKKFEVCLNHAHSPVDCFTKYAQRKTMPSYASAEQYAMIWRPLCEMESASTAVDDSGSIIIEDLELTWTGQREGSFFLPISFIKDWAIECNLSECYLCIRKRDLKRAVDIDQFEEVDPSNFTWVAHGVTTRARETKARAVKSKEVNFYINHLPMDTIPGCVFHKNAKFTVEIIPKLLPDLRKENAVNNLSQTNELVQNIALGHRIPKGASESPVSRWKIMKKDPPEGLPSLNESQYAAIELALKNNFTVIQGPPGTGKTVVGAYIVYWFLVMNSENPTQYQDNDKKQVILYCGPSNKSVDVVAEYLMNFGDTVKLLRVYSRQMEILEYPYPGSILQLSRKSMRQEKSKPQLRSITMHHRIREQDNPHWNVIRDFDERIRLANESNVKMSDAEIEEYKKVLNQARLHELQKHDVVLCTCTAASTPNLTKTVCARQILIDECAMATEPQALIPLVSYKPEKIVLLGDHKQLRPIIKNIFVRNLGMSKSLFERYMGNAVMLDTQYRMHEDICEFPSKESYEGKLLTGVRRNNSVLLISPNKSTHTVFGHVIGQEISLVVTTEKGNENSKANREESAIAVAIAVSLVNDGIIPPEHIAILSPYNAQVSEISACLREKKMQGITVSTITKSQGSEWRYVILSTVRSCPSAEIEKDPSRGWLSKNVGFIADPNQINVGITRAQEGLCIIGNQELLRCSRAWQSLIQHYSSKNCVTMAEDIRVRNLTATRM</sequence>
<dbReference type="InterPro" id="IPR047187">
    <property type="entry name" value="SF1_C_Upf1"/>
</dbReference>
<organism evidence="9 10">
    <name type="scientific">Conger conger</name>
    <name type="common">Conger eel</name>
    <name type="synonym">Muraena conger</name>
    <dbReference type="NCBI Taxonomy" id="82655"/>
    <lineage>
        <taxon>Eukaryota</taxon>
        <taxon>Metazoa</taxon>
        <taxon>Chordata</taxon>
        <taxon>Craniata</taxon>
        <taxon>Vertebrata</taxon>
        <taxon>Euteleostomi</taxon>
        <taxon>Actinopterygii</taxon>
        <taxon>Neopterygii</taxon>
        <taxon>Teleostei</taxon>
        <taxon>Anguilliformes</taxon>
        <taxon>Congridae</taxon>
        <taxon>Conger</taxon>
    </lineage>
</organism>
<dbReference type="InterPro" id="IPR056787">
    <property type="entry name" value="OB_HELZ2"/>
</dbReference>
<dbReference type="EMBL" id="JAFJMO010000013">
    <property type="protein sequence ID" value="KAJ8259051.1"/>
    <property type="molecule type" value="Genomic_DNA"/>
</dbReference>
<dbReference type="InterPro" id="IPR027417">
    <property type="entry name" value="P-loop_NTPase"/>
</dbReference>
<evidence type="ECO:0000256" key="6">
    <source>
        <dbReference type="SAM" id="MobiDB-lite"/>
    </source>
</evidence>
<protein>
    <submittedName>
        <fullName evidence="9">Uncharacterized protein</fullName>
    </submittedName>
</protein>
<gene>
    <name evidence="9" type="ORF">COCON_G00180630</name>
</gene>
<keyword evidence="10" id="KW-1185">Reference proteome</keyword>
<dbReference type="SMART" id="SM00382">
    <property type="entry name" value="AAA"/>
    <property type="match status" value="2"/>
</dbReference>
<feature type="compositionally biased region" description="Basic and acidic residues" evidence="6">
    <location>
        <begin position="1082"/>
        <end position="1092"/>
    </location>
</feature>
<dbReference type="InterPro" id="IPR012340">
    <property type="entry name" value="NA-bd_OB-fold"/>
</dbReference>
<feature type="domain" description="AAA+ ATPase" evidence="7">
    <location>
        <begin position="666"/>
        <end position="796"/>
    </location>
</feature>
<name>A0A9Q1D5I0_CONCO</name>
<keyword evidence="3" id="KW-0378">Hydrolase</keyword>
<dbReference type="CDD" id="cd18808">
    <property type="entry name" value="SF1_C_Upf1"/>
    <property type="match status" value="2"/>
</dbReference>
<evidence type="ECO:0000259" key="8">
    <source>
        <dbReference type="SMART" id="SM00955"/>
    </source>
</evidence>
<reference evidence="9" key="1">
    <citation type="journal article" date="2023" name="Science">
        <title>Genome structures resolve the early diversification of teleost fishes.</title>
        <authorList>
            <person name="Parey E."/>
            <person name="Louis A."/>
            <person name="Montfort J."/>
            <person name="Bouchez O."/>
            <person name="Roques C."/>
            <person name="Iampietro C."/>
            <person name="Lluch J."/>
            <person name="Castinel A."/>
            <person name="Donnadieu C."/>
            <person name="Desvignes T."/>
            <person name="Floi Bucao C."/>
            <person name="Jouanno E."/>
            <person name="Wen M."/>
            <person name="Mejri S."/>
            <person name="Dirks R."/>
            <person name="Jansen H."/>
            <person name="Henkel C."/>
            <person name="Chen W.J."/>
            <person name="Zahm M."/>
            <person name="Cabau C."/>
            <person name="Klopp C."/>
            <person name="Thompson A.W."/>
            <person name="Robinson-Rechavi M."/>
            <person name="Braasch I."/>
            <person name="Lecointre G."/>
            <person name="Bobe J."/>
            <person name="Postlethwait J.H."/>
            <person name="Berthelot C."/>
            <person name="Roest Crollius H."/>
            <person name="Guiguen Y."/>
        </authorList>
    </citation>
    <scope>NUCLEOTIDE SEQUENCE</scope>
    <source>
        <strain evidence="9">Concon-B</strain>
    </source>
</reference>
<evidence type="ECO:0000256" key="1">
    <source>
        <dbReference type="ARBA" id="ARBA00007913"/>
    </source>
</evidence>
<dbReference type="GO" id="GO:0004540">
    <property type="term" value="F:RNA nuclease activity"/>
    <property type="evidence" value="ECO:0007669"/>
    <property type="project" value="InterPro"/>
</dbReference>
<dbReference type="InterPro" id="IPR041679">
    <property type="entry name" value="DNA2/NAM7-like_C"/>
</dbReference>
<dbReference type="FunFam" id="3.40.50.300:FF:001313">
    <property type="entry name" value="Helicase with zinc finger domain 2"/>
    <property type="match status" value="1"/>
</dbReference>
<dbReference type="PANTHER" id="PTHR43788:SF9">
    <property type="entry name" value="HELICASE WITH ZINC FINGER DOMAIN 2"/>
    <property type="match status" value="1"/>
</dbReference>
<dbReference type="InterPro" id="IPR001900">
    <property type="entry name" value="RNase_II/R"/>
</dbReference>
<dbReference type="InterPro" id="IPR003593">
    <property type="entry name" value="AAA+_ATPase"/>
</dbReference>
<feature type="domain" description="RNB" evidence="8">
    <location>
        <begin position="1323"/>
        <end position="1679"/>
    </location>
</feature>
<evidence type="ECO:0000259" key="7">
    <source>
        <dbReference type="SMART" id="SM00382"/>
    </source>
</evidence>
<evidence type="ECO:0000313" key="10">
    <source>
        <dbReference type="Proteomes" id="UP001152803"/>
    </source>
</evidence>
<dbReference type="GO" id="GO:0003723">
    <property type="term" value="F:RNA binding"/>
    <property type="evidence" value="ECO:0007669"/>
    <property type="project" value="InterPro"/>
</dbReference>
<dbReference type="SMART" id="SM00955">
    <property type="entry name" value="RNB"/>
    <property type="match status" value="1"/>
</dbReference>
<evidence type="ECO:0000256" key="4">
    <source>
        <dbReference type="ARBA" id="ARBA00022806"/>
    </source>
</evidence>
<accession>A0A9Q1D5I0</accession>
<dbReference type="PANTHER" id="PTHR43788">
    <property type="entry name" value="DNA2/NAM7 HELICASE FAMILY MEMBER"/>
    <property type="match status" value="1"/>
</dbReference>